<proteinExistence type="predicted"/>
<protein>
    <submittedName>
        <fullName evidence="4">GNAT family acetyltransferase</fullName>
    </submittedName>
</protein>
<organism evidence="4">
    <name type="scientific">uncultured Pleomorphomonas sp</name>
    <dbReference type="NCBI Taxonomy" id="442121"/>
    <lineage>
        <taxon>Bacteria</taxon>
        <taxon>Pseudomonadati</taxon>
        <taxon>Pseudomonadota</taxon>
        <taxon>Alphaproteobacteria</taxon>
        <taxon>Hyphomicrobiales</taxon>
        <taxon>Pleomorphomonadaceae</taxon>
        <taxon>Pleomorphomonas</taxon>
        <taxon>environmental samples</taxon>
    </lineage>
</organism>
<name>A0A212LDM9_9HYPH</name>
<dbReference type="GO" id="GO:0016747">
    <property type="term" value="F:acyltransferase activity, transferring groups other than amino-acyl groups"/>
    <property type="evidence" value="ECO:0007669"/>
    <property type="project" value="InterPro"/>
</dbReference>
<dbReference type="Pfam" id="PF00583">
    <property type="entry name" value="Acetyltransf_1"/>
    <property type="match status" value="1"/>
</dbReference>
<dbReference type="PROSITE" id="PS51186">
    <property type="entry name" value="GNAT"/>
    <property type="match status" value="1"/>
</dbReference>
<keyword evidence="1 4" id="KW-0808">Transferase</keyword>
<evidence type="ECO:0000313" key="4">
    <source>
        <dbReference type="EMBL" id="SCM75663.1"/>
    </source>
</evidence>
<reference evidence="4" key="1">
    <citation type="submission" date="2016-08" db="EMBL/GenBank/DDBJ databases">
        <authorList>
            <person name="Seilhamer J.J."/>
        </authorList>
    </citation>
    <scope>NUCLEOTIDE SEQUENCE</scope>
    <source>
        <strain evidence="4">86</strain>
    </source>
</reference>
<dbReference type="Gene3D" id="3.40.630.30">
    <property type="match status" value="1"/>
</dbReference>
<feature type="domain" description="N-acetyltransferase" evidence="3">
    <location>
        <begin position="6"/>
        <end position="166"/>
    </location>
</feature>
<dbReference type="AlphaFoldDB" id="A0A212LDM9"/>
<gene>
    <name evidence="4" type="ORF">KL86PLE_30110</name>
</gene>
<dbReference type="CDD" id="cd04301">
    <property type="entry name" value="NAT_SF"/>
    <property type="match status" value="1"/>
</dbReference>
<evidence type="ECO:0000256" key="2">
    <source>
        <dbReference type="ARBA" id="ARBA00023315"/>
    </source>
</evidence>
<sequence length="175" mass="18557">MADTTVVLAPLHPVVDLDAVMAVYRRAADYLALESGLTPDAAARAFFDDRPPASAEEPLKFGVGGEAGSLAAIGDLAFGYPEPGDAYLGLLLLVPEARGRGLGRAIVGEVQKLAGARGASRLLVGVLDANERARIFWERQGFRLTRTSGPHDFGHRRHVFHRLELSLAGALGTCA</sequence>
<dbReference type="InterPro" id="IPR016181">
    <property type="entry name" value="Acyl_CoA_acyltransferase"/>
</dbReference>
<dbReference type="InterPro" id="IPR050832">
    <property type="entry name" value="Bact_Acetyltransf"/>
</dbReference>
<dbReference type="EMBL" id="FMJD01000007">
    <property type="protein sequence ID" value="SCM75663.1"/>
    <property type="molecule type" value="Genomic_DNA"/>
</dbReference>
<accession>A0A212LDM9</accession>
<dbReference type="SUPFAM" id="SSF55729">
    <property type="entry name" value="Acyl-CoA N-acyltransferases (Nat)"/>
    <property type="match status" value="1"/>
</dbReference>
<dbReference type="PANTHER" id="PTHR43877">
    <property type="entry name" value="AMINOALKYLPHOSPHONATE N-ACETYLTRANSFERASE-RELATED-RELATED"/>
    <property type="match status" value="1"/>
</dbReference>
<keyword evidence="2" id="KW-0012">Acyltransferase</keyword>
<evidence type="ECO:0000256" key="1">
    <source>
        <dbReference type="ARBA" id="ARBA00022679"/>
    </source>
</evidence>
<dbReference type="InterPro" id="IPR000182">
    <property type="entry name" value="GNAT_dom"/>
</dbReference>
<evidence type="ECO:0000259" key="3">
    <source>
        <dbReference type="PROSITE" id="PS51186"/>
    </source>
</evidence>
<dbReference type="RefSeq" id="WP_288196029.1">
    <property type="nucleotide sequence ID" value="NZ_LT608334.1"/>
</dbReference>